<name>A0A0C3E6L2_9AGAM</name>
<organism evidence="1 2">
    <name type="scientific">Scleroderma citrinum Foug A</name>
    <dbReference type="NCBI Taxonomy" id="1036808"/>
    <lineage>
        <taxon>Eukaryota</taxon>
        <taxon>Fungi</taxon>
        <taxon>Dikarya</taxon>
        <taxon>Basidiomycota</taxon>
        <taxon>Agaricomycotina</taxon>
        <taxon>Agaricomycetes</taxon>
        <taxon>Agaricomycetidae</taxon>
        <taxon>Boletales</taxon>
        <taxon>Sclerodermatineae</taxon>
        <taxon>Sclerodermataceae</taxon>
        <taxon>Scleroderma</taxon>
    </lineage>
</organism>
<accession>A0A0C3E6L2</accession>
<dbReference type="HOGENOM" id="CLU_1918329_0_0_1"/>
<keyword evidence="2" id="KW-1185">Reference proteome</keyword>
<evidence type="ECO:0000313" key="2">
    <source>
        <dbReference type="Proteomes" id="UP000053989"/>
    </source>
</evidence>
<reference evidence="2" key="2">
    <citation type="submission" date="2015-01" db="EMBL/GenBank/DDBJ databases">
        <title>Evolutionary Origins and Diversification of the Mycorrhizal Mutualists.</title>
        <authorList>
            <consortium name="DOE Joint Genome Institute"/>
            <consortium name="Mycorrhizal Genomics Consortium"/>
            <person name="Kohler A."/>
            <person name="Kuo A."/>
            <person name="Nagy L.G."/>
            <person name="Floudas D."/>
            <person name="Copeland A."/>
            <person name="Barry K.W."/>
            <person name="Cichocki N."/>
            <person name="Veneault-Fourrey C."/>
            <person name="LaButti K."/>
            <person name="Lindquist E.A."/>
            <person name="Lipzen A."/>
            <person name="Lundell T."/>
            <person name="Morin E."/>
            <person name="Murat C."/>
            <person name="Riley R."/>
            <person name="Ohm R."/>
            <person name="Sun H."/>
            <person name="Tunlid A."/>
            <person name="Henrissat B."/>
            <person name="Grigoriev I.V."/>
            <person name="Hibbett D.S."/>
            <person name="Martin F."/>
        </authorList>
    </citation>
    <scope>NUCLEOTIDE SEQUENCE [LARGE SCALE GENOMIC DNA]</scope>
    <source>
        <strain evidence="2">Foug A</strain>
    </source>
</reference>
<sequence>MFRIYVKLLDEEPIYTLKPHLALKTVGVGSDFQKEVTTCSQGKKSNTKAMQEPGDPESARNAGGCLLVSRISILIFDEYQIANFGTIDLLHRYVPYTGLLLRPNLLTVYKVTDALEKKGWSKCVYLNQKKRR</sequence>
<proteinExistence type="predicted"/>
<evidence type="ECO:0000313" key="1">
    <source>
        <dbReference type="EMBL" id="KIM63626.1"/>
    </source>
</evidence>
<dbReference type="AlphaFoldDB" id="A0A0C3E6L2"/>
<reference evidence="1 2" key="1">
    <citation type="submission" date="2014-04" db="EMBL/GenBank/DDBJ databases">
        <authorList>
            <consortium name="DOE Joint Genome Institute"/>
            <person name="Kuo A."/>
            <person name="Kohler A."/>
            <person name="Nagy L.G."/>
            <person name="Floudas D."/>
            <person name="Copeland A."/>
            <person name="Barry K.W."/>
            <person name="Cichocki N."/>
            <person name="Veneault-Fourrey C."/>
            <person name="LaButti K."/>
            <person name="Lindquist E.A."/>
            <person name="Lipzen A."/>
            <person name="Lundell T."/>
            <person name="Morin E."/>
            <person name="Murat C."/>
            <person name="Sun H."/>
            <person name="Tunlid A."/>
            <person name="Henrissat B."/>
            <person name="Grigoriev I.V."/>
            <person name="Hibbett D.S."/>
            <person name="Martin F."/>
            <person name="Nordberg H.P."/>
            <person name="Cantor M.N."/>
            <person name="Hua S.X."/>
        </authorList>
    </citation>
    <scope>NUCLEOTIDE SEQUENCE [LARGE SCALE GENOMIC DNA]</scope>
    <source>
        <strain evidence="1 2">Foug A</strain>
    </source>
</reference>
<dbReference type="Proteomes" id="UP000053989">
    <property type="component" value="Unassembled WGS sequence"/>
</dbReference>
<gene>
    <name evidence="1" type="ORF">SCLCIDRAFT_732373</name>
</gene>
<protein>
    <submittedName>
        <fullName evidence="1">Uncharacterized protein</fullName>
    </submittedName>
</protein>
<dbReference type="InParanoid" id="A0A0C3E6L2"/>
<dbReference type="EMBL" id="KN822033">
    <property type="protein sequence ID" value="KIM63626.1"/>
    <property type="molecule type" value="Genomic_DNA"/>
</dbReference>